<dbReference type="InterPro" id="IPR056002">
    <property type="entry name" value="DUF7580"/>
</dbReference>
<feature type="chain" id="PRO_5015864543" description="DUF7580 domain-containing protein" evidence="1">
    <location>
        <begin position="22"/>
        <end position="570"/>
    </location>
</feature>
<dbReference type="STRING" id="97972.A0A2V1D2S0"/>
<organism evidence="3 4">
    <name type="scientific">Periconia macrospinosa</name>
    <dbReference type="NCBI Taxonomy" id="97972"/>
    <lineage>
        <taxon>Eukaryota</taxon>
        <taxon>Fungi</taxon>
        <taxon>Dikarya</taxon>
        <taxon>Ascomycota</taxon>
        <taxon>Pezizomycotina</taxon>
        <taxon>Dothideomycetes</taxon>
        <taxon>Pleosporomycetidae</taxon>
        <taxon>Pleosporales</taxon>
        <taxon>Massarineae</taxon>
        <taxon>Periconiaceae</taxon>
        <taxon>Periconia</taxon>
    </lineage>
</organism>
<protein>
    <recommendedName>
        <fullName evidence="2">DUF7580 domain-containing protein</fullName>
    </recommendedName>
</protein>
<evidence type="ECO:0000259" key="2">
    <source>
        <dbReference type="Pfam" id="PF24476"/>
    </source>
</evidence>
<dbReference type="PANTHER" id="PTHR35186">
    <property type="entry name" value="ANK_REP_REGION DOMAIN-CONTAINING PROTEIN"/>
    <property type="match status" value="1"/>
</dbReference>
<keyword evidence="4" id="KW-1185">Reference proteome</keyword>
<gene>
    <name evidence="3" type="ORF">DM02DRAFT_543892</name>
</gene>
<reference evidence="3 4" key="1">
    <citation type="journal article" date="2018" name="Sci. Rep.">
        <title>Comparative genomics provides insights into the lifestyle and reveals functional heterogeneity of dark septate endophytic fungi.</title>
        <authorList>
            <person name="Knapp D.G."/>
            <person name="Nemeth J.B."/>
            <person name="Barry K."/>
            <person name="Hainaut M."/>
            <person name="Henrissat B."/>
            <person name="Johnson J."/>
            <person name="Kuo A."/>
            <person name="Lim J.H.P."/>
            <person name="Lipzen A."/>
            <person name="Nolan M."/>
            <person name="Ohm R.A."/>
            <person name="Tamas L."/>
            <person name="Grigoriev I.V."/>
            <person name="Spatafora J.W."/>
            <person name="Nagy L.G."/>
            <person name="Kovacs G.M."/>
        </authorList>
    </citation>
    <scope>NUCLEOTIDE SEQUENCE [LARGE SCALE GENOMIC DNA]</scope>
    <source>
        <strain evidence="3 4">DSE2036</strain>
    </source>
</reference>
<name>A0A2V1D2S0_9PLEO</name>
<sequence>MVTGVETAGLVLAAIPLIICALEHYESAIGPTKAFFHWKGNLSKATNELYVLHASYDQTLRVLLNPITSKEDLVTMVENIESDLWTRGDIAEDLQCHLGTAYVAVILEIEQIASGLLEIVKHLNIARAQQPSQQNLHSIVQANPPASSSPDPRKRFFFRERVKFTMKRQNLKERMDILRKSIETLAGFAERAEKLDDGPSRQWCKVKFSAPLASIRENACKVHKVLLSHWCASHTPHRVGILLEERLHRQKRGRQSSRGFSEPIATADRFALCLDEHLPNTRWLATEFRVIELPKRYSLPLSTTSTVTFTVTSTTPQNNNTPYSNPSQLVEVVEICSYLQQRTDPVVGFCLDDSNKLRAYPGDFGQVRHAAQELTLTQILPQLPQKLANGDVYRLAITLAASVLQLIETPWLDGAWNKGAIIFTRLCSNVSGNVDIKYPLLIKDFTPSAHTTPPKNAVAAMRERRALLSLGIMLLEINSAQSLESVRIPQDLGTSQTPDNDSDLITAHRWLLDQETQGNLSHGFLSAITSCLQAYLNPRADFSDPEFCRHIEETVIKPLETEMQCLLYGL</sequence>
<evidence type="ECO:0000256" key="1">
    <source>
        <dbReference type="SAM" id="SignalP"/>
    </source>
</evidence>
<keyword evidence="1" id="KW-0732">Signal</keyword>
<dbReference type="AlphaFoldDB" id="A0A2V1D2S0"/>
<feature type="signal peptide" evidence="1">
    <location>
        <begin position="1"/>
        <end position="21"/>
    </location>
</feature>
<dbReference type="PANTHER" id="PTHR35186:SF4">
    <property type="entry name" value="PRION-INHIBITION AND PROPAGATION HELO DOMAIN-CONTAINING PROTEIN"/>
    <property type="match status" value="1"/>
</dbReference>
<accession>A0A2V1D2S0</accession>
<evidence type="ECO:0000313" key="3">
    <source>
        <dbReference type="EMBL" id="PVH92337.1"/>
    </source>
</evidence>
<dbReference type="EMBL" id="KZ805693">
    <property type="protein sequence ID" value="PVH92337.1"/>
    <property type="molecule type" value="Genomic_DNA"/>
</dbReference>
<evidence type="ECO:0000313" key="4">
    <source>
        <dbReference type="Proteomes" id="UP000244855"/>
    </source>
</evidence>
<proteinExistence type="predicted"/>
<dbReference type="Proteomes" id="UP000244855">
    <property type="component" value="Unassembled WGS sequence"/>
</dbReference>
<feature type="domain" description="DUF7580" evidence="2">
    <location>
        <begin position="213"/>
        <end position="563"/>
    </location>
</feature>
<dbReference type="Pfam" id="PF24476">
    <property type="entry name" value="DUF7580"/>
    <property type="match status" value="1"/>
</dbReference>
<dbReference type="OrthoDB" id="3565018at2759"/>